<dbReference type="InterPro" id="IPR036390">
    <property type="entry name" value="WH_DNA-bd_sf"/>
</dbReference>
<reference evidence="1" key="1">
    <citation type="submission" date="2020-10" db="EMBL/GenBank/DDBJ databases">
        <authorList>
            <person name="Gilroy R."/>
        </authorList>
    </citation>
    <scope>NUCLEOTIDE SEQUENCE</scope>
    <source>
        <strain evidence="1">CHK123-3438</strain>
    </source>
</reference>
<dbReference type="InterPro" id="IPR036388">
    <property type="entry name" value="WH-like_DNA-bd_sf"/>
</dbReference>
<reference evidence="1" key="2">
    <citation type="journal article" date="2021" name="PeerJ">
        <title>Extensive microbial diversity within the chicken gut microbiome revealed by metagenomics and culture.</title>
        <authorList>
            <person name="Gilroy R."/>
            <person name="Ravi A."/>
            <person name="Getino M."/>
            <person name="Pursley I."/>
            <person name="Horton D.L."/>
            <person name="Alikhan N.F."/>
            <person name="Baker D."/>
            <person name="Gharbi K."/>
            <person name="Hall N."/>
            <person name="Watson M."/>
            <person name="Adriaenssens E.M."/>
            <person name="Foster-Nyarko E."/>
            <person name="Jarju S."/>
            <person name="Secka A."/>
            <person name="Antonio M."/>
            <person name="Oren A."/>
            <person name="Chaudhuri R.R."/>
            <person name="La Ragione R."/>
            <person name="Hildebrand F."/>
            <person name="Pallen M.J."/>
        </authorList>
    </citation>
    <scope>NUCLEOTIDE SEQUENCE</scope>
    <source>
        <strain evidence="1">CHK123-3438</strain>
    </source>
</reference>
<dbReference type="InterPro" id="IPR002481">
    <property type="entry name" value="FUR"/>
</dbReference>
<protein>
    <submittedName>
        <fullName evidence="1">Transcriptional repressor</fullName>
    </submittedName>
</protein>
<dbReference type="Proteomes" id="UP000886860">
    <property type="component" value="Unassembled WGS sequence"/>
</dbReference>
<dbReference type="EMBL" id="DVKS01000158">
    <property type="protein sequence ID" value="HIT42260.1"/>
    <property type="molecule type" value="Genomic_DNA"/>
</dbReference>
<organism evidence="1 2">
    <name type="scientific">Candidatus Caccovicinus merdipullorum</name>
    <dbReference type="NCBI Taxonomy" id="2840724"/>
    <lineage>
        <taxon>Bacteria</taxon>
        <taxon>Bacillati</taxon>
        <taxon>Bacillota</taxon>
        <taxon>Clostridia</taxon>
        <taxon>Eubacteriales</taxon>
        <taxon>Candidatus Caccovicinus</taxon>
    </lineage>
</organism>
<dbReference type="Gene3D" id="1.10.10.10">
    <property type="entry name" value="Winged helix-like DNA-binding domain superfamily/Winged helix DNA-binding domain"/>
    <property type="match status" value="1"/>
</dbReference>
<dbReference type="GO" id="GO:0003700">
    <property type="term" value="F:DNA-binding transcription factor activity"/>
    <property type="evidence" value="ECO:0007669"/>
    <property type="project" value="InterPro"/>
</dbReference>
<dbReference type="AlphaFoldDB" id="A0A9D1GJF2"/>
<evidence type="ECO:0000313" key="1">
    <source>
        <dbReference type="EMBL" id="HIT42260.1"/>
    </source>
</evidence>
<sequence length="90" mass="10385">MWQKEQVIRELKRRGKRMTKQRLLLLDIILDGSYSCGKEIYYDAIKVDPTIGLATVYRMLSTLEEIGVVSRCYQCSLEQTPCMYESAEAG</sequence>
<accession>A0A9D1GJF2</accession>
<dbReference type="Pfam" id="PF01475">
    <property type="entry name" value="FUR"/>
    <property type="match status" value="1"/>
</dbReference>
<comment type="caution">
    <text evidence="1">The sequence shown here is derived from an EMBL/GenBank/DDBJ whole genome shotgun (WGS) entry which is preliminary data.</text>
</comment>
<evidence type="ECO:0000313" key="2">
    <source>
        <dbReference type="Proteomes" id="UP000886860"/>
    </source>
</evidence>
<name>A0A9D1GJF2_9FIRM</name>
<dbReference type="SUPFAM" id="SSF46785">
    <property type="entry name" value="Winged helix' DNA-binding domain"/>
    <property type="match status" value="1"/>
</dbReference>
<proteinExistence type="predicted"/>
<gene>
    <name evidence="1" type="ORF">IAB60_09250</name>
</gene>